<feature type="region of interest" description="Disordered" evidence="1">
    <location>
        <begin position="86"/>
        <end position="125"/>
    </location>
</feature>
<reference evidence="2 3" key="1">
    <citation type="submission" date="2019-08" db="EMBL/GenBank/DDBJ databases">
        <title>Deep-cultivation of Planctomycetes and their phenomic and genomic characterization uncovers novel biology.</title>
        <authorList>
            <person name="Wiegand S."/>
            <person name="Jogler M."/>
            <person name="Boedeker C."/>
            <person name="Pinto D."/>
            <person name="Vollmers J."/>
            <person name="Rivas-Marin E."/>
            <person name="Kohn T."/>
            <person name="Peeters S.H."/>
            <person name="Heuer A."/>
            <person name="Rast P."/>
            <person name="Oberbeckmann S."/>
            <person name="Bunk B."/>
            <person name="Jeske O."/>
            <person name="Meyerdierks A."/>
            <person name="Storesund J.E."/>
            <person name="Kallscheuer N."/>
            <person name="Luecker S."/>
            <person name="Lage O.M."/>
            <person name="Pohl T."/>
            <person name="Merkel B.J."/>
            <person name="Hornburger P."/>
            <person name="Mueller R.-W."/>
            <person name="Bruemmer F."/>
            <person name="Labrenz M."/>
            <person name="Spormann A.M."/>
            <person name="Op den Camp H."/>
            <person name="Overmann J."/>
            <person name="Amann R."/>
            <person name="Jetten M.S.M."/>
            <person name="Mascher T."/>
            <person name="Medema M.H."/>
            <person name="Devos D.P."/>
            <person name="Kaster A.-K."/>
            <person name="Ovreas L."/>
            <person name="Rohde M."/>
            <person name="Galperin M.Y."/>
            <person name="Jogler C."/>
        </authorList>
    </citation>
    <scope>NUCLEOTIDE SEQUENCE [LARGE SCALE GENOMIC DNA]</scope>
    <source>
        <strain evidence="2 3">OJF2</strain>
    </source>
</reference>
<protein>
    <submittedName>
        <fullName evidence="2">Uncharacterized protein</fullName>
    </submittedName>
</protein>
<evidence type="ECO:0000256" key="1">
    <source>
        <dbReference type="SAM" id="MobiDB-lite"/>
    </source>
</evidence>
<dbReference type="AlphaFoldDB" id="A0A5B9VWA8"/>
<dbReference type="KEGG" id="agv:OJF2_05340"/>
<accession>A0A5B9VWA8</accession>
<keyword evidence="3" id="KW-1185">Reference proteome</keyword>
<dbReference type="RefSeq" id="WP_148590973.1">
    <property type="nucleotide sequence ID" value="NZ_CP042997.1"/>
</dbReference>
<name>A0A5B9VWA8_9BACT</name>
<dbReference type="Proteomes" id="UP000324233">
    <property type="component" value="Chromosome"/>
</dbReference>
<evidence type="ECO:0000313" key="2">
    <source>
        <dbReference type="EMBL" id="QEH32065.1"/>
    </source>
</evidence>
<dbReference type="EMBL" id="CP042997">
    <property type="protein sequence ID" value="QEH32065.1"/>
    <property type="molecule type" value="Genomic_DNA"/>
</dbReference>
<feature type="compositionally biased region" description="Low complexity" evidence="1">
    <location>
        <begin position="109"/>
        <end position="120"/>
    </location>
</feature>
<proteinExistence type="predicted"/>
<organism evidence="2 3">
    <name type="scientific">Aquisphaera giovannonii</name>
    <dbReference type="NCBI Taxonomy" id="406548"/>
    <lineage>
        <taxon>Bacteria</taxon>
        <taxon>Pseudomonadati</taxon>
        <taxon>Planctomycetota</taxon>
        <taxon>Planctomycetia</taxon>
        <taxon>Isosphaerales</taxon>
        <taxon>Isosphaeraceae</taxon>
        <taxon>Aquisphaera</taxon>
    </lineage>
</organism>
<evidence type="ECO:0000313" key="3">
    <source>
        <dbReference type="Proteomes" id="UP000324233"/>
    </source>
</evidence>
<gene>
    <name evidence="2" type="ORF">OJF2_05340</name>
</gene>
<sequence length="271" mass="28698">MNDSVPDPDATLPSDGLRATEVIRGGAAAPLQVLRDLAGLAAQLGRIQEAVAADIGEGSEAGEAPSAAEAIRASLARIEAKIDDLSGRLGAPPAAPTALPAEDSRSRSESGPSASPGPEENNSAAGWGRVILGDDLWAEPEIASDRARLLDQFLDREPAACSFAAQLLLFQCAPPARRSLMMKDLGEAYYQWQPQLDDGVMPLEVALARWAAGLCEAAGLGHRIELVRPGSRFNPQQHRSLDRGVEVLRALGWVVLREDGSVFQKASVNVR</sequence>
<dbReference type="OrthoDB" id="9931076at2"/>